<keyword evidence="1" id="KW-0472">Membrane</keyword>
<dbReference type="EMBL" id="BKCL01000017">
    <property type="protein sequence ID" value="GEQ99316.1"/>
    <property type="molecule type" value="Genomic_DNA"/>
</dbReference>
<dbReference type="InterPro" id="IPR032623">
    <property type="entry name" value="FecR_N"/>
</dbReference>
<evidence type="ECO:0000313" key="7">
    <source>
        <dbReference type="Proteomes" id="UP000325187"/>
    </source>
</evidence>
<organism evidence="4 6">
    <name type="scientific">Iodidimonas gelatinilytica</name>
    <dbReference type="NCBI Taxonomy" id="1236966"/>
    <lineage>
        <taxon>Bacteria</taxon>
        <taxon>Pseudomonadati</taxon>
        <taxon>Pseudomonadota</taxon>
        <taxon>Alphaproteobacteria</taxon>
        <taxon>Iodidimonadales</taxon>
        <taxon>Iodidimonadaceae</taxon>
        <taxon>Iodidimonas</taxon>
    </lineage>
</organism>
<evidence type="ECO:0000256" key="1">
    <source>
        <dbReference type="SAM" id="Phobius"/>
    </source>
</evidence>
<evidence type="ECO:0000259" key="3">
    <source>
        <dbReference type="Pfam" id="PF16220"/>
    </source>
</evidence>
<accession>A0A5A7MU47</accession>
<dbReference type="Proteomes" id="UP000322084">
    <property type="component" value="Unassembled WGS sequence"/>
</dbReference>
<sequence>MKGEPSNIDRDRIMAHKTRSKALDEATQWFARLRDDAISSDERHAFQIWRTANLAHRRAFEEISALWDSMDGLEPDTAKMQPTTRANARAPFFKTQIAAALIIGFSALLVGLTHFELTPWSPFWGAEHFQTATGEQRTLFLDDGTTIYLNTHSKVAVRLKDKERHVRLIEGEALFDVQRDPQRPFIVDAGNGRVRVLGTRFNIRMHPDSSADVAVLEGHVDVTPRATKKAVASIDLYRGDGTSISADRIGPVEKVDVARITSWRDGRMIFRGTPLSTVVADLNRYLADDVRIGDDSLQDITVTAVIRIEDRAAILHALDMSLPVDVVTLPSGVTMLYDDRINQDARTTQKNGPSKKL</sequence>
<feature type="domain" description="FecR protein" evidence="2">
    <location>
        <begin position="130"/>
        <end position="220"/>
    </location>
</feature>
<dbReference type="InterPro" id="IPR006860">
    <property type="entry name" value="FecR"/>
</dbReference>
<dbReference type="EMBL" id="BKCM01000016">
    <property type="protein sequence ID" value="GER02056.1"/>
    <property type="molecule type" value="Genomic_DNA"/>
</dbReference>
<feature type="transmembrane region" description="Helical" evidence="1">
    <location>
        <begin position="97"/>
        <end position="115"/>
    </location>
</feature>
<comment type="caution">
    <text evidence="4">The sequence shown here is derived from an EMBL/GenBank/DDBJ whole genome shotgun (WGS) entry which is preliminary data.</text>
</comment>
<accession>A0A5A7N4R9</accession>
<protein>
    <submittedName>
        <fullName evidence="4">Sensor</fullName>
    </submittedName>
</protein>
<dbReference type="Proteomes" id="UP000325187">
    <property type="component" value="Unassembled WGS sequence"/>
</dbReference>
<evidence type="ECO:0000313" key="5">
    <source>
        <dbReference type="EMBL" id="GER02056.1"/>
    </source>
</evidence>
<evidence type="ECO:0000259" key="2">
    <source>
        <dbReference type="Pfam" id="PF04773"/>
    </source>
</evidence>
<feature type="domain" description="FecR N-terminal" evidence="3">
    <location>
        <begin position="24"/>
        <end position="66"/>
    </location>
</feature>
<proteinExistence type="predicted"/>
<dbReference type="AlphaFoldDB" id="A0A5A7MU47"/>
<dbReference type="Gene3D" id="2.60.120.1440">
    <property type="match status" value="1"/>
</dbReference>
<keyword evidence="7" id="KW-1185">Reference proteome</keyword>
<keyword evidence="1" id="KW-1133">Transmembrane helix</keyword>
<name>A0A5A7MU47_9PROT</name>
<dbReference type="PANTHER" id="PTHR30273:SF2">
    <property type="entry name" value="PROTEIN FECR"/>
    <property type="match status" value="1"/>
</dbReference>
<keyword evidence="1" id="KW-0812">Transmembrane</keyword>
<dbReference type="Gene3D" id="3.55.50.30">
    <property type="match status" value="1"/>
</dbReference>
<dbReference type="GO" id="GO:0016989">
    <property type="term" value="F:sigma factor antagonist activity"/>
    <property type="evidence" value="ECO:0007669"/>
    <property type="project" value="TreeGrafter"/>
</dbReference>
<dbReference type="PANTHER" id="PTHR30273">
    <property type="entry name" value="PERIPLASMIC SIGNAL SENSOR AND SIGMA FACTOR ACTIVATOR FECR-RELATED"/>
    <property type="match status" value="1"/>
</dbReference>
<evidence type="ECO:0000313" key="4">
    <source>
        <dbReference type="EMBL" id="GEQ99316.1"/>
    </source>
</evidence>
<dbReference type="Pfam" id="PF04773">
    <property type="entry name" value="FecR"/>
    <property type="match status" value="1"/>
</dbReference>
<dbReference type="Pfam" id="PF16220">
    <property type="entry name" value="DUF4880"/>
    <property type="match status" value="1"/>
</dbReference>
<dbReference type="InterPro" id="IPR012373">
    <property type="entry name" value="Ferrdict_sens_TM"/>
</dbReference>
<dbReference type="PIRSF" id="PIRSF018266">
    <property type="entry name" value="FecR"/>
    <property type="match status" value="1"/>
</dbReference>
<reference evidence="6 7" key="1">
    <citation type="submission" date="2019-09" db="EMBL/GenBank/DDBJ databases">
        <title>NBRP : Genome information of microbial organism related human and environment.</title>
        <authorList>
            <person name="Hattori M."/>
            <person name="Oshima K."/>
            <person name="Inaba H."/>
            <person name="Suda W."/>
            <person name="Sakamoto M."/>
            <person name="Iino T."/>
            <person name="Kitahara M."/>
            <person name="Oshida Y."/>
            <person name="Iida T."/>
            <person name="Kudo T."/>
            <person name="Itoh T."/>
            <person name="Ohkuma M."/>
        </authorList>
    </citation>
    <scope>NUCLEOTIDE SEQUENCE [LARGE SCALE GENOMIC DNA]</scope>
    <source>
        <strain evidence="4 6">Hi-2</strain>
        <strain evidence="5 7">Mie-1</strain>
    </source>
</reference>
<gene>
    <name evidence="4" type="ORF">JCM17844_29530</name>
    <name evidence="5" type="ORF">JCM17845_26790</name>
</gene>
<evidence type="ECO:0000313" key="6">
    <source>
        <dbReference type="Proteomes" id="UP000322084"/>
    </source>
</evidence>